<feature type="region of interest" description="Disordered" evidence="1">
    <location>
        <begin position="71"/>
        <end position="174"/>
    </location>
</feature>
<feature type="compositionally biased region" description="Basic and acidic residues" evidence="1">
    <location>
        <begin position="78"/>
        <end position="95"/>
    </location>
</feature>
<feature type="compositionally biased region" description="Basic and acidic residues" evidence="1">
    <location>
        <begin position="141"/>
        <end position="151"/>
    </location>
</feature>
<dbReference type="GO" id="GO:0003676">
    <property type="term" value="F:nucleic acid binding"/>
    <property type="evidence" value="ECO:0007669"/>
    <property type="project" value="InterPro"/>
</dbReference>
<evidence type="ECO:0000259" key="2">
    <source>
        <dbReference type="PROSITE" id="PS50174"/>
    </source>
</evidence>
<evidence type="ECO:0000256" key="1">
    <source>
        <dbReference type="SAM" id="MobiDB-lite"/>
    </source>
</evidence>
<feature type="domain" description="G-patch" evidence="2">
    <location>
        <begin position="21"/>
        <end position="67"/>
    </location>
</feature>
<dbReference type="PANTHER" id="PTHR20923">
    <property type="entry name" value="BAT4 PROTEIN-RELATED"/>
    <property type="match status" value="1"/>
</dbReference>
<dbReference type="SMART" id="SM00443">
    <property type="entry name" value="G_patch"/>
    <property type="match status" value="1"/>
</dbReference>
<accession>A0A7S0KHL3</accession>
<dbReference type="PANTHER" id="PTHR20923:SF1">
    <property type="entry name" value="G PATCH DOMAIN AND ANKYRIN REPEAT-CONTAINING PROTEIN 1"/>
    <property type="match status" value="1"/>
</dbReference>
<proteinExistence type="predicted"/>
<feature type="compositionally biased region" description="Basic and acidic residues" evidence="1">
    <location>
        <begin position="109"/>
        <end position="134"/>
    </location>
</feature>
<protein>
    <recommendedName>
        <fullName evidence="2">G-patch domain-containing protein</fullName>
    </recommendedName>
</protein>
<organism evidence="3">
    <name type="scientific">Ostreococcus mediterraneus</name>
    <dbReference type="NCBI Taxonomy" id="1486918"/>
    <lineage>
        <taxon>Eukaryota</taxon>
        <taxon>Viridiplantae</taxon>
        <taxon>Chlorophyta</taxon>
        <taxon>Mamiellophyceae</taxon>
        <taxon>Mamiellales</taxon>
        <taxon>Bathycoccaceae</taxon>
        <taxon>Ostreococcus</taxon>
    </lineage>
</organism>
<sequence length="174" mass="18701">MPRAAWRARVASASAPAPAPRDGLGARLLRKVGYKGHGGLGKEERGRVAPIQVALKRDRRGLGTARAYAIVGDDANGDDSKAKAKAHDASLERRTGARATATDDDAEEAREAKRSRASVERARAAQKAKRDADIARTMYRAFKDDDTRDGSGGDANPLLRTGMSRSNPLRRVAR</sequence>
<dbReference type="EMBL" id="HBEW01004333">
    <property type="protein sequence ID" value="CAD8581986.1"/>
    <property type="molecule type" value="Transcribed_RNA"/>
</dbReference>
<gene>
    <name evidence="3" type="ORF">OMED0929_LOCUS3616</name>
</gene>
<feature type="compositionally biased region" description="Low complexity" evidence="1">
    <location>
        <begin position="1"/>
        <end position="16"/>
    </location>
</feature>
<reference evidence="3" key="1">
    <citation type="submission" date="2021-01" db="EMBL/GenBank/DDBJ databases">
        <authorList>
            <person name="Corre E."/>
            <person name="Pelletier E."/>
            <person name="Niang G."/>
            <person name="Scheremetjew M."/>
            <person name="Finn R."/>
            <person name="Kale V."/>
            <person name="Holt S."/>
            <person name="Cochrane G."/>
            <person name="Meng A."/>
            <person name="Brown T."/>
            <person name="Cohen L."/>
        </authorList>
    </citation>
    <scope>NUCLEOTIDE SEQUENCE</scope>
    <source>
        <strain evidence="3">Clade-D-RCC2572</strain>
    </source>
</reference>
<feature type="region of interest" description="Disordered" evidence="1">
    <location>
        <begin position="1"/>
        <end position="23"/>
    </location>
</feature>
<dbReference type="Pfam" id="PF01585">
    <property type="entry name" value="G-patch"/>
    <property type="match status" value="1"/>
</dbReference>
<dbReference type="InterPro" id="IPR000467">
    <property type="entry name" value="G_patch_dom"/>
</dbReference>
<dbReference type="PROSITE" id="PS50174">
    <property type="entry name" value="G_PATCH"/>
    <property type="match status" value="1"/>
</dbReference>
<evidence type="ECO:0000313" key="3">
    <source>
        <dbReference type="EMBL" id="CAD8581986.1"/>
    </source>
</evidence>
<name>A0A7S0KHL3_9CHLO</name>
<dbReference type="AlphaFoldDB" id="A0A7S0KHL3"/>
<dbReference type="InterPro" id="IPR039146">
    <property type="entry name" value="GPANK1"/>
</dbReference>